<gene>
    <name evidence="5" type="primary">mybbp1a</name>
</gene>
<evidence type="ECO:0000256" key="2">
    <source>
        <dbReference type="ARBA" id="ARBA00006809"/>
    </source>
</evidence>
<sequence>MSGEMVEVSVKAPEPVRTTGVLQQNRVFLDFFWDLAKPDQEVRLKAVGELIRYLKTHNQLDYTFKRLVDGLAHTREAARPGFSLALGQVLSSFEDVSLQSVLNRVREKHNPQTVKKKLLRNAFFGNLFGVLALYQSGRLSKVSSLAKILSFLKGLKQTGYSLGSFRTPEQLQLLLVALQRFPQTLKPKKLKKLLGCSTIINADNIPKLTEVLKMAARSVKKECVLPAVVLDLLKLSLKEDSFQLFWNNAIINGMLKEQPGPAHYLSFRLLGSALPLLSVAQLKEVLSGDVMMHYGEHVVSAQKPDRFKLAPEMDVYVSDFLEGCQDPDRQLAVMVGFSSLTNQGYPVVPSVWRVVQHLQPAALQQYVDWLKKMFLQPQTDQLLDFSTRNSEQEDEGRKSNCRLKWIIARLSSIIDNHQVKRQEDLILDVARFVFFHAFFSAKKASADIPETAGKLSVPLDDKTRGVLVNSFFGLLLSMHHLPLIEDTAEGAAVNQKRPLGVTSDGTMWIYHLVQYAQVLLNQPKHVQSSQPFSPEQKQAWDGREYLYRFIGLTYCHLTAEYCFNVCVCVCVCVCVFGAATEEEEEPEWVEVMVDILLSLLSQPSRHIRQVCRTVFSSICPHVTAAALTAILDVLDPEKDDEEDSAVVVTDDNKTQKKPDEEDDEDHDEEMESDGSDDDSDEDEDNEDDDDEDDEAMEEEEVGEVDQSFRLELMKVLQQQNALDGSDDEDLDDEAMMELDKGLAALFSEQKKKSQAKKDEKAKLQKEKTLVRDFKIKVLDLVEVFVARQAGSPLVLGLVEPLLTIIDRGMSSDSHQQEQDFLRRAADIFRNQLCRSKVYCRTVGDRQGELHDLLEKLMTKTQKLSDSAVCLYYFSASLYVVKVLRGAPPADAKEEQTNDLRFMGNVDVDRVSAVFREALSSFMSKRKSPLTAQMFTDLFNRFPVLCVSLLDAAVQHITSGVRVHQQGQACVLVLRAMQSREVQQLLSGDRWAELCAKVTGQLAAVGQQQSTSTGLTAMIHSAAVLSPRRDN</sequence>
<keyword evidence="3" id="KW-0539">Nucleus</keyword>
<protein>
    <recommendedName>
        <fullName evidence="7">Myb-binding protein 1A</fullName>
    </recommendedName>
</protein>
<dbReference type="Pfam" id="PF04931">
    <property type="entry name" value="DNA_pol_phi"/>
    <property type="match status" value="2"/>
</dbReference>
<name>A0A8C4F3Z2_DICLA</name>
<evidence type="ECO:0008006" key="7">
    <source>
        <dbReference type="Google" id="ProtNLM"/>
    </source>
</evidence>
<comment type="subcellular location">
    <subcellularLocation>
        <location evidence="1">Nucleus</location>
    </subcellularLocation>
</comment>
<evidence type="ECO:0000256" key="1">
    <source>
        <dbReference type="ARBA" id="ARBA00004123"/>
    </source>
</evidence>
<dbReference type="GO" id="GO:0003714">
    <property type="term" value="F:transcription corepressor activity"/>
    <property type="evidence" value="ECO:0007669"/>
    <property type="project" value="TreeGrafter"/>
</dbReference>
<dbReference type="PANTHER" id="PTHR13213:SF2">
    <property type="entry name" value="MYB-BINDING PROTEIN 1A"/>
    <property type="match status" value="1"/>
</dbReference>
<reference evidence="5" key="1">
    <citation type="submission" date="2025-08" db="UniProtKB">
        <authorList>
            <consortium name="Ensembl"/>
        </authorList>
    </citation>
    <scope>IDENTIFICATION</scope>
</reference>
<evidence type="ECO:0000256" key="3">
    <source>
        <dbReference type="ARBA" id="ARBA00023242"/>
    </source>
</evidence>
<feature type="region of interest" description="Disordered" evidence="4">
    <location>
        <begin position="638"/>
        <end position="704"/>
    </location>
</feature>
<dbReference type="AlphaFoldDB" id="A0A8C4F3Z2"/>
<keyword evidence="6" id="KW-1185">Reference proteome</keyword>
<evidence type="ECO:0000256" key="4">
    <source>
        <dbReference type="SAM" id="MobiDB-lite"/>
    </source>
</evidence>
<proteinExistence type="inferred from homology"/>
<feature type="compositionally biased region" description="Acidic residues" evidence="4">
    <location>
        <begin position="660"/>
        <end position="703"/>
    </location>
</feature>
<reference evidence="5" key="2">
    <citation type="submission" date="2025-09" db="UniProtKB">
        <authorList>
            <consortium name="Ensembl"/>
        </authorList>
    </citation>
    <scope>IDENTIFICATION</scope>
</reference>
<feature type="compositionally biased region" description="Basic and acidic residues" evidence="4">
    <location>
        <begin position="650"/>
        <end position="659"/>
    </location>
</feature>
<dbReference type="GO" id="GO:0005730">
    <property type="term" value="C:nucleolus"/>
    <property type="evidence" value="ECO:0007669"/>
    <property type="project" value="InterPro"/>
</dbReference>
<accession>A0A8C4F3Z2</accession>
<dbReference type="SUPFAM" id="SSF48371">
    <property type="entry name" value="ARM repeat"/>
    <property type="match status" value="1"/>
</dbReference>
<dbReference type="GeneTree" id="ENSGT00390000017457"/>
<dbReference type="InterPro" id="IPR007015">
    <property type="entry name" value="DNA_pol_V/MYBBP1A"/>
</dbReference>
<evidence type="ECO:0000313" key="6">
    <source>
        <dbReference type="Proteomes" id="UP000694389"/>
    </source>
</evidence>
<dbReference type="GO" id="GO:0003723">
    <property type="term" value="F:RNA binding"/>
    <property type="evidence" value="ECO:0007669"/>
    <property type="project" value="TreeGrafter"/>
</dbReference>
<dbReference type="Ensembl" id="ENSDLAT00005030285.2">
    <property type="protein sequence ID" value="ENSDLAP00005028391.2"/>
    <property type="gene ID" value="ENSDLAG00005012402.2"/>
</dbReference>
<organism evidence="5 6">
    <name type="scientific">Dicentrarchus labrax</name>
    <name type="common">European seabass</name>
    <name type="synonym">Morone labrax</name>
    <dbReference type="NCBI Taxonomy" id="13489"/>
    <lineage>
        <taxon>Eukaryota</taxon>
        <taxon>Metazoa</taxon>
        <taxon>Chordata</taxon>
        <taxon>Craniata</taxon>
        <taxon>Vertebrata</taxon>
        <taxon>Euteleostomi</taxon>
        <taxon>Actinopterygii</taxon>
        <taxon>Neopterygii</taxon>
        <taxon>Teleostei</taxon>
        <taxon>Neoteleostei</taxon>
        <taxon>Acanthomorphata</taxon>
        <taxon>Eupercaria</taxon>
        <taxon>Moronidae</taxon>
        <taxon>Dicentrarchus</taxon>
    </lineage>
</organism>
<dbReference type="GO" id="GO:0043565">
    <property type="term" value="F:sequence-specific DNA binding"/>
    <property type="evidence" value="ECO:0007669"/>
    <property type="project" value="TreeGrafter"/>
</dbReference>
<dbReference type="InterPro" id="IPR016024">
    <property type="entry name" value="ARM-type_fold"/>
</dbReference>
<dbReference type="Proteomes" id="UP000694389">
    <property type="component" value="Unassembled WGS sequence"/>
</dbReference>
<comment type="similarity">
    <text evidence="2">Belongs to the MYBBP1A family.</text>
</comment>
<evidence type="ECO:0000313" key="5">
    <source>
        <dbReference type="Ensembl" id="ENSDLAP00005028391.2"/>
    </source>
</evidence>
<dbReference type="PANTHER" id="PTHR13213">
    <property type="entry name" value="MYB-BINDING PROTEIN 1A FAMILY MEMBER"/>
    <property type="match status" value="1"/>
</dbReference>